<evidence type="ECO:0000313" key="4">
    <source>
        <dbReference type="Proteomes" id="UP001212602"/>
    </source>
</evidence>
<name>A0AAE3N7C9_9BURK</name>
<gene>
    <name evidence="3" type="ORF">PGB34_08935</name>
</gene>
<dbReference type="InterPro" id="IPR000639">
    <property type="entry name" value="Epox_hydrolase-like"/>
</dbReference>
<dbReference type="Pfam" id="PF12697">
    <property type="entry name" value="Abhydrolase_6"/>
    <property type="match status" value="1"/>
</dbReference>
<keyword evidence="1 3" id="KW-0378">Hydrolase</keyword>
<evidence type="ECO:0000259" key="2">
    <source>
        <dbReference type="Pfam" id="PF12697"/>
    </source>
</evidence>
<comment type="caution">
    <text evidence="3">The sequence shown here is derived from an EMBL/GenBank/DDBJ whole genome shotgun (WGS) entry which is preliminary data.</text>
</comment>
<keyword evidence="4" id="KW-1185">Reference proteome</keyword>
<dbReference type="PRINTS" id="PR00111">
    <property type="entry name" value="ABHYDROLASE"/>
</dbReference>
<sequence>MTIQTFLRELPHGITLSCRAAGEPGRPLMVFLHGFPEAAFIWDTLLEHFARPENGGYRCIAPNLRGFERSSSPTEVAQYKPQLLIQDVAELAKSENAGGHIDTLVAHDWGGAFGWGFANALPQSLTRLVILNSPHPGTFTRELRQSADQQKASAYMNWLAAPGSEAVLAENGFARLFAMFTMMKAGPEGFGWLTDEVRAKYREVWSQGLTGACNLYRVTPMKPPVPGKTTVDDIPQLPPERVNVQVPTLVLWALDDMALLPGLLEGLDAYVPDLTVTKVANATHWIVHEQPQRVAQEIGAFIQRKPSR</sequence>
<dbReference type="InterPro" id="IPR029058">
    <property type="entry name" value="AB_hydrolase_fold"/>
</dbReference>
<evidence type="ECO:0000313" key="3">
    <source>
        <dbReference type="EMBL" id="MDA7416491.1"/>
    </source>
</evidence>
<dbReference type="GO" id="GO:0016787">
    <property type="term" value="F:hydrolase activity"/>
    <property type="evidence" value="ECO:0007669"/>
    <property type="project" value="UniProtKB-KW"/>
</dbReference>
<dbReference type="InterPro" id="IPR000073">
    <property type="entry name" value="AB_hydrolase_1"/>
</dbReference>
<accession>A0AAE3N7C9</accession>
<dbReference type="PRINTS" id="PR00412">
    <property type="entry name" value="EPOXHYDRLASE"/>
</dbReference>
<proteinExistence type="predicted"/>
<organism evidence="3 4">
    <name type="scientific">Xenophilus arseniciresistens</name>
    <dbReference type="NCBI Taxonomy" id="1283306"/>
    <lineage>
        <taxon>Bacteria</taxon>
        <taxon>Pseudomonadati</taxon>
        <taxon>Pseudomonadota</taxon>
        <taxon>Betaproteobacteria</taxon>
        <taxon>Burkholderiales</taxon>
        <taxon>Comamonadaceae</taxon>
        <taxon>Xenophilus</taxon>
    </lineage>
</organism>
<reference evidence="3" key="1">
    <citation type="submission" date="2023-01" db="EMBL/GenBank/DDBJ databases">
        <title>Xenophilus mangrovi sp. nov., isolated from soil of Mangrove nature reserve.</title>
        <authorList>
            <person name="Xu S."/>
            <person name="Liu Z."/>
            <person name="Xu Y."/>
        </authorList>
    </citation>
    <scope>NUCLEOTIDE SEQUENCE</scope>
    <source>
        <strain evidence="3">YW8</strain>
    </source>
</reference>
<dbReference type="AlphaFoldDB" id="A0AAE3N7C9"/>
<protein>
    <submittedName>
        <fullName evidence="3">Alpha/beta hydrolase</fullName>
    </submittedName>
</protein>
<dbReference type="Gene3D" id="3.40.50.1820">
    <property type="entry name" value="alpha/beta hydrolase"/>
    <property type="match status" value="1"/>
</dbReference>
<feature type="domain" description="AB hydrolase-1" evidence="2">
    <location>
        <begin position="29"/>
        <end position="296"/>
    </location>
</feature>
<dbReference type="EMBL" id="JAQIPB010000003">
    <property type="protein sequence ID" value="MDA7416491.1"/>
    <property type="molecule type" value="Genomic_DNA"/>
</dbReference>
<dbReference type="PANTHER" id="PTHR43329">
    <property type="entry name" value="EPOXIDE HYDROLASE"/>
    <property type="match status" value="1"/>
</dbReference>
<evidence type="ECO:0000256" key="1">
    <source>
        <dbReference type="ARBA" id="ARBA00022801"/>
    </source>
</evidence>
<dbReference type="SUPFAM" id="SSF53474">
    <property type="entry name" value="alpha/beta-Hydrolases"/>
    <property type="match status" value="1"/>
</dbReference>
<dbReference type="Proteomes" id="UP001212602">
    <property type="component" value="Unassembled WGS sequence"/>
</dbReference>
<dbReference type="RefSeq" id="WP_271427740.1">
    <property type="nucleotide sequence ID" value="NZ_JAQIPB010000003.1"/>
</dbReference>